<name>A0AAD7NFD9_9AGAR</name>
<dbReference type="AlphaFoldDB" id="A0AAD7NFD9"/>
<evidence type="ECO:0000313" key="3">
    <source>
        <dbReference type="Proteomes" id="UP001215598"/>
    </source>
</evidence>
<comment type="caution">
    <text evidence="2">The sequence shown here is derived from an EMBL/GenBank/DDBJ whole genome shotgun (WGS) entry which is preliminary data.</text>
</comment>
<feature type="region of interest" description="Disordered" evidence="1">
    <location>
        <begin position="1"/>
        <end position="23"/>
    </location>
</feature>
<gene>
    <name evidence="2" type="ORF">B0H16DRAFT_1457485</name>
</gene>
<evidence type="ECO:0000313" key="2">
    <source>
        <dbReference type="EMBL" id="KAJ7757915.1"/>
    </source>
</evidence>
<reference evidence="2" key="1">
    <citation type="submission" date="2023-03" db="EMBL/GenBank/DDBJ databases">
        <title>Massive genome expansion in bonnet fungi (Mycena s.s.) driven by repeated elements and novel gene families across ecological guilds.</title>
        <authorList>
            <consortium name="Lawrence Berkeley National Laboratory"/>
            <person name="Harder C.B."/>
            <person name="Miyauchi S."/>
            <person name="Viragh M."/>
            <person name="Kuo A."/>
            <person name="Thoen E."/>
            <person name="Andreopoulos B."/>
            <person name="Lu D."/>
            <person name="Skrede I."/>
            <person name="Drula E."/>
            <person name="Henrissat B."/>
            <person name="Morin E."/>
            <person name="Kohler A."/>
            <person name="Barry K."/>
            <person name="LaButti K."/>
            <person name="Morin E."/>
            <person name="Salamov A."/>
            <person name="Lipzen A."/>
            <person name="Mereny Z."/>
            <person name="Hegedus B."/>
            <person name="Baldrian P."/>
            <person name="Stursova M."/>
            <person name="Weitz H."/>
            <person name="Taylor A."/>
            <person name="Grigoriev I.V."/>
            <person name="Nagy L.G."/>
            <person name="Martin F."/>
            <person name="Kauserud H."/>
        </authorList>
    </citation>
    <scope>NUCLEOTIDE SEQUENCE</scope>
    <source>
        <strain evidence="2">CBHHK182m</strain>
    </source>
</reference>
<dbReference type="Proteomes" id="UP001215598">
    <property type="component" value="Unassembled WGS sequence"/>
</dbReference>
<organism evidence="2 3">
    <name type="scientific">Mycena metata</name>
    <dbReference type="NCBI Taxonomy" id="1033252"/>
    <lineage>
        <taxon>Eukaryota</taxon>
        <taxon>Fungi</taxon>
        <taxon>Dikarya</taxon>
        <taxon>Basidiomycota</taxon>
        <taxon>Agaricomycotina</taxon>
        <taxon>Agaricomycetes</taxon>
        <taxon>Agaricomycetidae</taxon>
        <taxon>Agaricales</taxon>
        <taxon>Marasmiineae</taxon>
        <taxon>Mycenaceae</taxon>
        <taxon>Mycena</taxon>
    </lineage>
</organism>
<accession>A0AAD7NFD9</accession>
<evidence type="ECO:0000256" key="1">
    <source>
        <dbReference type="SAM" id="MobiDB-lite"/>
    </source>
</evidence>
<proteinExistence type="predicted"/>
<protein>
    <submittedName>
        <fullName evidence="2">Uncharacterized protein</fullName>
    </submittedName>
</protein>
<sequence length="355" mass="40361">MCGYNSEETENKPDYGSRPQNISGSLGLELDGTVSSLQREFIPWQCNIGTVSRYKELGETATSNELSEYFCITRVPGTFRRRGPAPVGGIVGGNSFSTSTACSPLARYPTYVNRRGRMEMLKNYDTAGARESQRADDAKPYIVAGGEHYAHRRRKKGLMKTHLIRSRSSASWAETDCDTNSNQEMGERRQYTSLKNLNPTNSTPVKPWRLRFEKKVSPSLHWTPWDLRRAMRQSLRVNIRIEMVEGSKGAAARLFRFSYNQETIVRASERDWEWIHARSTQISENDSEKAVRWANRCGTRGGDEDLPQMFELWFSNMGSADRDSQKKFEVAPKMAGSLAKVVGNSDFERQTPRDI</sequence>
<keyword evidence="3" id="KW-1185">Reference proteome</keyword>
<dbReference type="EMBL" id="JARKIB010000043">
    <property type="protein sequence ID" value="KAJ7757915.1"/>
    <property type="molecule type" value="Genomic_DNA"/>
</dbReference>